<feature type="compositionally biased region" description="Basic and acidic residues" evidence="6">
    <location>
        <begin position="240"/>
        <end position="259"/>
    </location>
</feature>
<name>A0A2Z5GCH6_9BACT</name>
<protein>
    <submittedName>
        <fullName evidence="8">Conjugative transfer protein TrbI</fullName>
    </submittedName>
</protein>
<geneLocation type="plasmid" evidence="9">
    <name>pacpol3</name>
</geneLocation>
<feature type="compositionally biased region" description="Basic and acidic residues" evidence="6">
    <location>
        <begin position="427"/>
        <end position="437"/>
    </location>
</feature>
<dbReference type="InterPro" id="IPR042217">
    <property type="entry name" value="T4SS_VirB10/TrbI"/>
</dbReference>
<comment type="similarity">
    <text evidence="2">Belongs to the TrbI/VirB10 family.</text>
</comment>
<evidence type="ECO:0000313" key="8">
    <source>
        <dbReference type="EMBL" id="AXC16434.1"/>
    </source>
</evidence>
<dbReference type="RefSeq" id="WP_114211567.1">
    <property type="nucleotide sequence ID" value="NZ_CP030844.1"/>
</dbReference>
<dbReference type="Gene3D" id="2.40.128.260">
    <property type="entry name" value="Type IV secretion system, VirB10/TraB/TrbI"/>
    <property type="match status" value="1"/>
</dbReference>
<feature type="region of interest" description="Disordered" evidence="6">
    <location>
        <begin position="227"/>
        <end position="259"/>
    </location>
</feature>
<gene>
    <name evidence="8" type="ORF">ACPOL_7244</name>
</gene>
<feature type="transmembrane region" description="Helical" evidence="7">
    <location>
        <begin position="46"/>
        <end position="65"/>
    </location>
</feature>
<reference evidence="8 9" key="1">
    <citation type="journal article" date="2018" name="Front. Microbiol.">
        <title>Hydrolytic Capabilities as a Key to Environmental Success: Chitinolytic and Cellulolytic Acidobacteria From Acidic Sub-arctic Soils and Boreal Peatlands.</title>
        <authorList>
            <person name="Belova S.E."/>
            <person name="Ravin N.V."/>
            <person name="Pankratov T.A."/>
            <person name="Rakitin A.L."/>
            <person name="Ivanova A.A."/>
            <person name="Beletsky A.V."/>
            <person name="Mardanov A.V."/>
            <person name="Sinninghe Damste J.S."/>
            <person name="Dedysh S.N."/>
        </authorList>
    </citation>
    <scope>NUCLEOTIDE SEQUENCE [LARGE SCALE GENOMIC DNA]</scope>
    <source>
        <strain evidence="8 9">SBC82</strain>
        <plasmid evidence="9">pacpol3</plasmid>
    </source>
</reference>
<dbReference type="CDD" id="cd16429">
    <property type="entry name" value="VirB10"/>
    <property type="match status" value="1"/>
</dbReference>
<evidence type="ECO:0000313" key="9">
    <source>
        <dbReference type="Proteomes" id="UP000253606"/>
    </source>
</evidence>
<keyword evidence="5 7" id="KW-0472">Membrane</keyword>
<accession>A0A2Z5GCH6</accession>
<evidence type="ECO:0000256" key="4">
    <source>
        <dbReference type="ARBA" id="ARBA00022989"/>
    </source>
</evidence>
<dbReference type="Pfam" id="PF03743">
    <property type="entry name" value="TrbI"/>
    <property type="match status" value="1"/>
</dbReference>
<dbReference type="GO" id="GO:0016020">
    <property type="term" value="C:membrane"/>
    <property type="evidence" value="ECO:0007669"/>
    <property type="project" value="UniProtKB-SubCell"/>
</dbReference>
<evidence type="ECO:0000256" key="2">
    <source>
        <dbReference type="ARBA" id="ARBA00010265"/>
    </source>
</evidence>
<evidence type="ECO:0000256" key="6">
    <source>
        <dbReference type="SAM" id="MobiDB-lite"/>
    </source>
</evidence>
<keyword evidence="9" id="KW-1185">Reference proteome</keyword>
<evidence type="ECO:0000256" key="7">
    <source>
        <dbReference type="SAM" id="Phobius"/>
    </source>
</evidence>
<evidence type="ECO:0000256" key="1">
    <source>
        <dbReference type="ARBA" id="ARBA00004167"/>
    </source>
</evidence>
<keyword evidence="3 7" id="KW-0812">Transmembrane</keyword>
<organism evidence="8 9">
    <name type="scientific">Acidisarcina polymorpha</name>
    <dbReference type="NCBI Taxonomy" id="2211140"/>
    <lineage>
        <taxon>Bacteria</taxon>
        <taxon>Pseudomonadati</taxon>
        <taxon>Acidobacteriota</taxon>
        <taxon>Terriglobia</taxon>
        <taxon>Terriglobales</taxon>
        <taxon>Acidobacteriaceae</taxon>
        <taxon>Acidisarcina</taxon>
    </lineage>
</organism>
<dbReference type="OrthoDB" id="9807354at2"/>
<feature type="region of interest" description="Disordered" evidence="6">
    <location>
        <begin position="416"/>
        <end position="437"/>
    </location>
</feature>
<dbReference type="AlphaFoldDB" id="A0A2Z5GCH6"/>
<comment type="subcellular location">
    <subcellularLocation>
        <location evidence="1">Membrane</location>
        <topology evidence="1">Single-pass membrane protein</topology>
    </subcellularLocation>
</comment>
<dbReference type="KEGG" id="abas:ACPOL_7244"/>
<evidence type="ECO:0000256" key="3">
    <source>
        <dbReference type="ARBA" id="ARBA00022692"/>
    </source>
</evidence>
<keyword evidence="8" id="KW-0614">Plasmid</keyword>
<feature type="region of interest" description="Disordered" evidence="6">
    <location>
        <begin position="167"/>
        <end position="197"/>
    </location>
</feature>
<dbReference type="InterPro" id="IPR005498">
    <property type="entry name" value="T4SS_VirB10/TraB/TrbI"/>
</dbReference>
<evidence type="ECO:0000256" key="5">
    <source>
        <dbReference type="ARBA" id="ARBA00023136"/>
    </source>
</evidence>
<keyword evidence="4 7" id="KW-1133">Transmembrane helix</keyword>
<dbReference type="EMBL" id="CP030844">
    <property type="protein sequence ID" value="AXC16434.1"/>
    <property type="molecule type" value="Genomic_DNA"/>
</dbReference>
<sequence length="437" mass="46915">MEEQRKAVDLEAPEADPTQEEIRARAQTDKVVNGANGGMAPPAKRLRRWAIFAGLLIIAGVSLYMRHGMSNRSNKQKKAEDTLKVGTGPATIVEKGLLSNQARNGLDTGESHLPEGIGSRSSIVAGRDAGAGSATGVPPIEYKQTPVGVAADGSLSYAEQRRLEEYKREREAMEAPTAAKGVNVSEAKTEERQDDPMKTLQNALINTRFGQGAGSSSGNPLTALQVAAGTSPASAQLSEQRSDFERQNDQRDKENFSSRKQDVEYLQRDRTAAKGVFEVKTGWLIPAVLEQELNSDLPGLIRALVRESVYDSVSGKYILIPAGSTLIGIYNSHVGYGQKALQAIWQRVIFPDGSSISLGGFEGDDAQGAAGFRDKVDNHWARLISGALLTSAFASGIQLSQGTKFVGFSDAEPLARNRPTGWPAGRPARDRGNAEEP</sequence>
<proteinExistence type="inferred from homology"/>
<feature type="compositionally biased region" description="Basic and acidic residues" evidence="6">
    <location>
        <begin position="187"/>
        <end position="197"/>
    </location>
</feature>
<dbReference type="Proteomes" id="UP000253606">
    <property type="component" value="Plasmid pACPOL3"/>
</dbReference>